<dbReference type="GO" id="GO:0016020">
    <property type="term" value="C:membrane"/>
    <property type="evidence" value="ECO:0007669"/>
    <property type="project" value="UniProtKB-SubCell"/>
</dbReference>
<dbReference type="PANTHER" id="PTHR31621:SF29">
    <property type="entry name" value="OS07G0645300 PROTEIN"/>
    <property type="match status" value="1"/>
</dbReference>
<evidence type="ECO:0000256" key="2">
    <source>
        <dbReference type="ARBA" id="ARBA00008707"/>
    </source>
</evidence>
<evidence type="ECO:0000256" key="5">
    <source>
        <dbReference type="ARBA" id="ARBA00023136"/>
    </source>
</evidence>
<evidence type="ECO:0000256" key="6">
    <source>
        <dbReference type="SAM" id="Phobius"/>
    </source>
</evidence>
<feature type="transmembrane region" description="Helical" evidence="6">
    <location>
        <begin position="142"/>
        <end position="161"/>
    </location>
</feature>
<organism evidence="7 8">
    <name type="scientific">Zizania palustris</name>
    <name type="common">Northern wild rice</name>
    <dbReference type="NCBI Taxonomy" id="103762"/>
    <lineage>
        <taxon>Eukaryota</taxon>
        <taxon>Viridiplantae</taxon>
        <taxon>Streptophyta</taxon>
        <taxon>Embryophyta</taxon>
        <taxon>Tracheophyta</taxon>
        <taxon>Spermatophyta</taxon>
        <taxon>Magnoliopsida</taxon>
        <taxon>Liliopsida</taxon>
        <taxon>Poales</taxon>
        <taxon>Poaceae</taxon>
        <taxon>BOP clade</taxon>
        <taxon>Oryzoideae</taxon>
        <taxon>Oryzeae</taxon>
        <taxon>Zizaniinae</taxon>
        <taxon>Zizania</taxon>
    </lineage>
</organism>
<keyword evidence="3 6" id="KW-0812">Transmembrane</keyword>
<dbReference type="OrthoDB" id="1928191at2759"/>
<keyword evidence="8" id="KW-1185">Reference proteome</keyword>
<sequence length="183" mass="19438">MADATFGSIGDVLKLLPTATVILYEVLTPIVTNTGDCHLANKVVTPVLLVICSFFCAFSQFTDSYIGADGKVKYGLVTPRGLAPFTADENAAGRDFSSYRLRFADFVHAFFSVTVFAAVALLADANTVSCFYPSLKSQQKQLVMALPVVIGALVSVIFVVFPSTRHGIGYPPATPATSSLASQ</sequence>
<reference evidence="7" key="2">
    <citation type="submission" date="2021-02" db="EMBL/GenBank/DDBJ databases">
        <authorList>
            <person name="Kimball J.A."/>
            <person name="Haas M.W."/>
            <person name="Macchietto M."/>
            <person name="Kono T."/>
            <person name="Duquette J."/>
            <person name="Shao M."/>
        </authorList>
    </citation>
    <scope>NUCLEOTIDE SEQUENCE</scope>
    <source>
        <tissue evidence="7">Fresh leaf tissue</tissue>
    </source>
</reference>
<feature type="transmembrane region" description="Helical" evidence="6">
    <location>
        <begin position="103"/>
        <end position="122"/>
    </location>
</feature>
<gene>
    <name evidence="7" type="ORF">GUJ93_ZPchr0007g5918</name>
</gene>
<dbReference type="Pfam" id="PF05078">
    <property type="entry name" value="DUF679"/>
    <property type="match status" value="1"/>
</dbReference>
<evidence type="ECO:0000313" key="7">
    <source>
        <dbReference type="EMBL" id="KAG8079524.1"/>
    </source>
</evidence>
<comment type="similarity">
    <text evidence="2">Belongs to the plant DMP1 protein family.</text>
</comment>
<dbReference type="AlphaFoldDB" id="A0A8J5TFD0"/>
<protein>
    <submittedName>
        <fullName evidence="7">Uncharacterized protein</fullName>
    </submittedName>
</protein>
<evidence type="ECO:0000313" key="8">
    <source>
        <dbReference type="Proteomes" id="UP000729402"/>
    </source>
</evidence>
<dbReference type="GO" id="GO:0005737">
    <property type="term" value="C:cytoplasm"/>
    <property type="evidence" value="ECO:0007669"/>
    <property type="project" value="UniProtKB-ARBA"/>
</dbReference>
<name>A0A8J5TFD0_ZIZPA</name>
<evidence type="ECO:0000256" key="1">
    <source>
        <dbReference type="ARBA" id="ARBA00004141"/>
    </source>
</evidence>
<dbReference type="GO" id="GO:0010256">
    <property type="term" value="P:endomembrane system organization"/>
    <property type="evidence" value="ECO:0007669"/>
    <property type="project" value="TreeGrafter"/>
</dbReference>
<comment type="subcellular location">
    <subcellularLocation>
        <location evidence="1">Membrane</location>
        <topology evidence="1">Multi-pass membrane protein</topology>
    </subcellularLocation>
</comment>
<comment type="caution">
    <text evidence="7">The sequence shown here is derived from an EMBL/GenBank/DDBJ whole genome shotgun (WGS) entry which is preliminary data.</text>
</comment>
<proteinExistence type="inferred from homology"/>
<evidence type="ECO:0000256" key="4">
    <source>
        <dbReference type="ARBA" id="ARBA00022989"/>
    </source>
</evidence>
<dbReference type="EMBL" id="JAAALK010000282">
    <property type="protein sequence ID" value="KAG8079524.1"/>
    <property type="molecule type" value="Genomic_DNA"/>
</dbReference>
<evidence type="ECO:0000256" key="3">
    <source>
        <dbReference type="ARBA" id="ARBA00022692"/>
    </source>
</evidence>
<dbReference type="Proteomes" id="UP000729402">
    <property type="component" value="Unassembled WGS sequence"/>
</dbReference>
<accession>A0A8J5TFD0</accession>
<keyword evidence="4 6" id="KW-1133">Transmembrane helix</keyword>
<dbReference type="PANTHER" id="PTHR31621">
    <property type="entry name" value="PROTEIN DMP3"/>
    <property type="match status" value="1"/>
</dbReference>
<reference evidence="7" key="1">
    <citation type="journal article" date="2021" name="bioRxiv">
        <title>Whole Genome Assembly and Annotation of Northern Wild Rice, Zizania palustris L., Supports a Whole Genome Duplication in the Zizania Genus.</title>
        <authorList>
            <person name="Haas M."/>
            <person name="Kono T."/>
            <person name="Macchietto M."/>
            <person name="Millas R."/>
            <person name="McGilp L."/>
            <person name="Shao M."/>
            <person name="Duquette J."/>
            <person name="Hirsch C.N."/>
            <person name="Kimball J."/>
        </authorList>
    </citation>
    <scope>NUCLEOTIDE SEQUENCE</scope>
    <source>
        <tissue evidence="7">Fresh leaf tissue</tissue>
    </source>
</reference>
<dbReference type="InterPro" id="IPR007770">
    <property type="entry name" value="DMP"/>
</dbReference>
<keyword evidence="5 6" id="KW-0472">Membrane</keyword>